<evidence type="ECO:0000313" key="3">
    <source>
        <dbReference type="Proteomes" id="UP000236544"/>
    </source>
</evidence>
<dbReference type="OrthoDB" id="341300at2759"/>
<dbReference type="PROSITE" id="PS50904">
    <property type="entry name" value="PRELI_MSF1"/>
    <property type="match status" value="1"/>
</dbReference>
<evidence type="ECO:0000259" key="1">
    <source>
        <dbReference type="PROSITE" id="PS50904"/>
    </source>
</evidence>
<organism evidence="2 3">
    <name type="scientific">Lachancea quebecensis</name>
    <dbReference type="NCBI Taxonomy" id="1654605"/>
    <lineage>
        <taxon>Eukaryota</taxon>
        <taxon>Fungi</taxon>
        <taxon>Dikarya</taxon>
        <taxon>Ascomycota</taxon>
        <taxon>Saccharomycotina</taxon>
        <taxon>Saccharomycetes</taxon>
        <taxon>Saccharomycetales</taxon>
        <taxon>Saccharomycetaceae</taxon>
        <taxon>Lachancea</taxon>
    </lineage>
</organism>
<reference evidence="3" key="1">
    <citation type="submission" date="2015-10" db="EMBL/GenBank/DDBJ databases">
        <authorList>
            <person name="Devillers H."/>
        </authorList>
    </citation>
    <scope>NUCLEOTIDE SEQUENCE [LARGE SCALE GENOMIC DNA]</scope>
</reference>
<dbReference type="Proteomes" id="UP000236544">
    <property type="component" value="Unassembled WGS sequence"/>
</dbReference>
<dbReference type="InterPro" id="IPR006797">
    <property type="entry name" value="PRELI/MSF1_dom"/>
</dbReference>
<sequence>MVLWYQNSHIFNNDFRTVSLAFFNRYPNPYASHVLSIDTLSRELSPAGELCTTRLIKKTGKLPQWVKPFLGRISESWIIEMSEVDMKNQVLRTYTRNLDHTRIIQVEEFTTYNFDVKSGKTHASSTVKFSSGFNVGIRSRIEQWSHSKFDENVKRSRMGMAFVMERLEQHRQAWS</sequence>
<gene>
    <name evidence="2" type="ORF">LAQU0_S08e00870g</name>
</gene>
<dbReference type="InterPro" id="IPR037365">
    <property type="entry name" value="Slowmo/Ups"/>
</dbReference>
<dbReference type="EMBL" id="LN890539">
    <property type="protein sequence ID" value="CUS23043.1"/>
    <property type="molecule type" value="Genomic_DNA"/>
</dbReference>
<feature type="domain" description="PRELI/MSF1" evidence="1">
    <location>
        <begin position="1"/>
        <end position="172"/>
    </location>
</feature>
<keyword evidence="3" id="KW-1185">Reference proteome</keyword>
<evidence type="ECO:0000313" key="2">
    <source>
        <dbReference type="EMBL" id="CUS23043.1"/>
    </source>
</evidence>
<name>A0A0P1L1G2_9SACH</name>
<dbReference type="PANTHER" id="PTHR11158">
    <property type="entry name" value="MSF1/PX19 RELATED"/>
    <property type="match status" value="1"/>
</dbReference>
<proteinExistence type="predicted"/>
<dbReference type="Pfam" id="PF04707">
    <property type="entry name" value="PRELI"/>
    <property type="match status" value="1"/>
</dbReference>
<dbReference type="GO" id="GO:0005758">
    <property type="term" value="C:mitochondrial intermembrane space"/>
    <property type="evidence" value="ECO:0007669"/>
    <property type="project" value="InterPro"/>
</dbReference>
<dbReference type="AlphaFoldDB" id="A0A0P1L1G2"/>
<accession>A0A0P1L1G2</accession>
<protein>
    <submittedName>
        <fullName evidence="2">LAQU0S08e00870g1_1</fullName>
    </submittedName>
</protein>